<sequence>MSNIETEFLKNYDNNRILQDVVSDHVHRTDSPSLTLILDTLIQLILHGMVFKGMTTNLNFLII</sequence>
<protein>
    <submittedName>
        <fullName evidence="1">Uncharacterized protein</fullName>
    </submittedName>
</protein>
<proteinExistence type="predicted"/>
<dbReference type="Proteomes" id="UP001062846">
    <property type="component" value="Chromosome 3"/>
</dbReference>
<dbReference type="EMBL" id="CM046390">
    <property type="protein sequence ID" value="KAI8564350.1"/>
    <property type="molecule type" value="Genomic_DNA"/>
</dbReference>
<keyword evidence="2" id="KW-1185">Reference proteome</keyword>
<organism evidence="1 2">
    <name type="scientific">Rhododendron molle</name>
    <name type="common">Chinese azalea</name>
    <name type="synonym">Azalea mollis</name>
    <dbReference type="NCBI Taxonomy" id="49168"/>
    <lineage>
        <taxon>Eukaryota</taxon>
        <taxon>Viridiplantae</taxon>
        <taxon>Streptophyta</taxon>
        <taxon>Embryophyta</taxon>
        <taxon>Tracheophyta</taxon>
        <taxon>Spermatophyta</taxon>
        <taxon>Magnoliopsida</taxon>
        <taxon>eudicotyledons</taxon>
        <taxon>Gunneridae</taxon>
        <taxon>Pentapetalae</taxon>
        <taxon>asterids</taxon>
        <taxon>Ericales</taxon>
        <taxon>Ericaceae</taxon>
        <taxon>Ericoideae</taxon>
        <taxon>Rhodoreae</taxon>
        <taxon>Rhododendron</taxon>
    </lineage>
</organism>
<accession>A0ACC0PFB2</accession>
<reference evidence="1" key="1">
    <citation type="submission" date="2022-02" db="EMBL/GenBank/DDBJ databases">
        <title>Plant Genome Project.</title>
        <authorList>
            <person name="Zhang R.-G."/>
        </authorList>
    </citation>
    <scope>NUCLEOTIDE SEQUENCE</scope>
    <source>
        <strain evidence="1">AT1</strain>
    </source>
</reference>
<comment type="caution">
    <text evidence="1">The sequence shown here is derived from an EMBL/GenBank/DDBJ whole genome shotgun (WGS) entry which is preliminary data.</text>
</comment>
<evidence type="ECO:0000313" key="2">
    <source>
        <dbReference type="Proteomes" id="UP001062846"/>
    </source>
</evidence>
<gene>
    <name evidence="1" type="ORF">RHMOL_Rhmol03G0174000</name>
</gene>
<evidence type="ECO:0000313" key="1">
    <source>
        <dbReference type="EMBL" id="KAI8564350.1"/>
    </source>
</evidence>
<name>A0ACC0PFB2_RHOML</name>